<comment type="caution">
    <text evidence="1">The sequence shown here is derived from an EMBL/GenBank/DDBJ whole genome shotgun (WGS) entry which is preliminary data.</text>
</comment>
<dbReference type="InterPro" id="IPR021109">
    <property type="entry name" value="Peptidase_aspartic_dom_sf"/>
</dbReference>
<dbReference type="Gene3D" id="2.40.70.10">
    <property type="entry name" value="Acid Proteases"/>
    <property type="match status" value="1"/>
</dbReference>
<dbReference type="EMBL" id="BGPR01010542">
    <property type="protein sequence ID" value="GBN46721.1"/>
    <property type="molecule type" value="Genomic_DNA"/>
</dbReference>
<sequence>MEALKTKRAGLRISFRKTATVIRTEIAKEDISLGVVKDKFTKLEKLQMDLAVLDNKILDLLIEAGASEEAVSGEIEQREIYSDEFITLTRQVNEKSQALNKIINCPLINSLIKLRALESLCFKPEENTSLLYPTVDSSLTEDVLRAWQRSSLFNEPEDSDVPRLTNLMKFLKAEVKGEERLKLARSGFDNTHRKEEYQVRGENKGKFKFKKSANIPTTSGFLTTKDRSCIFCNRAHESKNCYDARLLSLEEKISKIKEKKYCLKCLEPNHVAKFCKEFIRCYICGKSNVISLCPEIRSKNETPMGKQSTENVQIATARQTCTSEVALMTLQVKVAGVNKKKNIRALLDCGSQKSYISKSVAAELGLSAISKETVAHTLFGGARTEPKLHNKYHVKLCSLSQ</sequence>
<dbReference type="Proteomes" id="UP000499080">
    <property type="component" value="Unassembled WGS sequence"/>
</dbReference>
<evidence type="ECO:0008006" key="3">
    <source>
        <dbReference type="Google" id="ProtNLM"/>
    </source>
</evidence>
<evidence type="ECO:0000313" key="1">
    <source>
        <dbReference type="EMBL" id="GBN46721.1"/>
    </source>
</evidence>
<protein>
    <recommendedName>
        <fullName evidence="3">Peptidase aspartic putative domain-containing protein</fullName>
    </recommendedName>
</protein>
<reference evidence="1 2" key="1">
    <citation type="journal article" date="2019" name="Sci. Rep.">
        <title>Orb-weaving spider Araneus ventricosus genome elucidates the spidroin gene catalogue.</title>
        <authorList>
            <person name="Kono N."/>
            <person name="Nakamura H."/>
            <person name="Ohtoshi R."/>
            <person name="Moran D.A.P."/>
            <person name="Shinohara A."/>
            <person name="Yoshida Y."/>
            <person name="Fujiwara M."/>
            <person name="Mori M."/>
            <person name="Tomita M."/>
            <person name="Arakawa K."/>
        </authorList>
    </citation>
    <scope>NUCLEOTIDE SEQUENCE [LARGE SCALE GENOMIC DNA]</scope>
</reference>
<dbReference type="PANTHER" id="PTHR47331:SF5">
    <property type="entry name" value="RIBONUCLEASE H"/>
    <property type="match status" value="1"/>
</dbReference>
<proteinExistence type="predicted"/>
<keyword evidence="2" id="KW-1185">Reference proteome</keyword>
<name>A0A4Y2P5Y6_ARAVE</name>
<dbReference type="Pfam" id="PF13650">
    <property type="entry name" value="Asp_protease_2"/>
    <property type="match status" value="1"/>
</dbReference>
<dbReference type="AlphaFoldDB" id="A0A4Y2P5Y6"/>
<dbReference type="PANTHER" id="PTHR47331">
    <property type="entry name" value="PHD-TYPE DOMAIN-CONTAINING PROTEIN"/>
    <property type="match status" value="1"/>
</dbReference>
<evidence type="ECO:0000313" key="2">
    <source>
        <dbReference type="Proteomes" id="UP000499080"/>
    </source>
</evidence>
<gene>
    <name evidence="1" type="ORF">AVEN_149542_1</name>
</gene>
<organism evidence="1 2">
    <name type="scientific">Araneus ventricosus</name>
    <name type="common">Orbweaver spider</name>
    <name type="synonym">Epeira ventricosa</name>
    <dbReference type="NCBI Taxonomy" id="182803"/>
    <lineage>
        <taxon>Eukaryota</taxon>
        <taxon>Metazoa</taxon>
        <taxon>Ecdysozoa</taxon>
        <taxon>Arthropoda</taxon>
        <taxon>Chelicerata</taxon>
        <taxon>Arachnida</taxon>
        <taxon>Araneae</taxon>
        <taxon>Araneomorphae</taxon>
        <taxon>Entelegynae</taxon>
        <taxon>Araneoidea</taxon>
        <taxon>Araneidae</taxon>
        <taxon>Araneus</taxon>
    </lineage>
</organism>
<accession>A0A4Y2P5Y6</accession>